<feature type="transmembrane region" description="Helical" evidence="1">
    <location>
        <begin position="113"/>
        <end position="131"/>
    </location>
</feature>
<name>A0AA36F1L3_OCTVU</name>
<evidence type="ECO:0000313" key="2">
    <source>
        <dbReference type="EMBL" id="CAI9721087.1"/>
    </source>
</evidence>
<keyword evidence="1" id="KW-0472">Membrane</keyword>
<keyword evidence="3" id="KW-1185">Reference proteome</keyword>
<dbReference type="AlphaFoldDB" id="A0AA36F1L3"/>
<evidence type="ECO:0000256" key="1">
    <source>
        <dbReference type="SAM" id="Phobius"/>
    </source>
</evidence>
<dbReference type="EMBL" id="OX597817">
    <property type="protein sequence ID" value="CAI9721087.1"/>
    <property type="molecule type" value="Genomic_DNA"/>
</dbReference>
<reference evidence="2" key="1">
    <citation type="submission" date="2023-08" db="EMBL/GenBank/DDBJ databases">
        <authorList>
            <person name="Alioto T."/>
            <person name="Alioto T."/>
            <person name="Gomez Garrido J."/>
        </authorList>
    </citation>
    <scope>NUCLEOTIDE SEQUENCE</scope>
</reference>
<evidence type="ECO:0000313" key="3">
    <source>
        <dbReference type="Proteomes" id="UP001162480"/>
    </source>
</evidence>
<protein>
    <submittedName>
        <fullName evidence="2">Element Tc3 transposase</fullName>
    </submittedName>
</protein>
<gene>
    <name evidence="2" type="ORF">OCTVUL_1B008360</name>
</gene>
<dbReference type="Gene3D" id="1.10.10.60">
    <property type="entry name" value="Homeodomain-like"/>
    <property type="match status" value="1"/>
</dbReference>
<organism evidence="2 3">
    <name type="scientific">Octopus vulgaris</name>
    <name type="common">Common octopus</name>
    <dbReference type="NCBI Taxonomy" id="6645"/>
    <lineage>
        <taxon>Eukaryota</taxon>
        <taxon>Metazoa</taxon>
        <taxon>Spiralia</taxon>
        <taxon>Lophotrochozoa</taxon>
        <taxon>Mollusca</taxon>
        <taxon>Cephalopoda</taxon>
        <taxon>Coleoidea</taxon>
        <taxon>Octopodiformes</taxon>
        <taxon>Octopoda</taxon>
        <taxon>Incirrata</taxon>
        <taxon>Octopodidae</taxon>
        <taxon>Octopus</taxon>
    </lineage>
</organism>
<sequence length="134" mass="14846">MVKKDREKGEPKVYAGNINLLIMAKGKMLTDSEKGEIVKLLAAKKSTLEISKSLKRDHRTVKRFIDGKDGRKKHKSGRAKEVVFYSNLSTTAELKTKQWLKNTKGNGSDIGRIGDIVAVVIIVVAICFASSRTD</sequence>
<proteinExistence type="predicted"/>
<keyword evidence="1" id="KW-1133">Transmembrane helix</keyword>
<dbReference type="Proteomes" id="UP001162480">
    <property type="component" value="Chromosome 4"/>
</dbReference>
<keyword evidence="1" id="KW-0812">Transmembrane</keyword>
<accession>A0AA36F1L3</accession>